<dbReference type="AlphaFoldDB" id="A0A0U4CRC8"/>
<gene>
    <name evidence="1" type="ORF">AUC43_13005</name>
</gene>
<dbReference type="Proteomes" id="UP000059542">
    <property type="component" value="Chromosome"/>
</dbReference>
<keyword evidence="2" id="KW-1185">Reference proteome</keyword>
<reference evidence="1 2" key="1">
    <citation type="submission" date="2015-12" db="EMBL/GenBank/DDBJ databases">
        <authorList>
            <person name="Shamseldin A."/>
            <person name="Moawad H."/>
            <person name="Abd El-Rahim W.M."/>
            <person name="Sadowsky M.J."/>
        </authorList>
    </citation>
    <scope>NUCLEOTIDE SEQUENCE [LARGE SCALE GENOMIC DNA]</scope>
    <source>
        <strain evidence="1 2">DG5B</strain>
    </source>
</reference>
<accession>A0A0U4CRC8</accession>
<proteinExistence type="predicted"/>
<evidence type="ECO:0000313" key="2">
    <source>
        <dbReference type="Proteomes" id="UP000059542"/>
    </source>
</evidence>
<dbReference type="RefSeq" id="WP_068194271.1">
    <property type="nucleotide sequence ID" value="NZ_CP013909.1"/>
</dbReference>
<dbReference type="EMBL" id="CP013909">
    <property type="protein sequence ID" value="ALW85934.1"/>
    <property type="molecule type" value="Genomic_DNA"/>
</dbReference>
<evidence type="ECO:0000313" key="1">
    <source>
        <dbReference type="EMBL" id="ALW85934.1"/>
    </source>
</evidence>
<dbReference type="KEGG" id="hyg:AUC43_13005"/>
<protein>
    <submittedName>
        <fullName evidence="1">Uncharacterized protein</fullName>
    </submittedName>
</protein>
<sequence>MNNTLTPAPLAPVVIQALHKRFQAIHPLLTGWNGFRRRTALESKRLGIRNACDLLEREFYHEPARKALDKAYHIIMDELNDIICEVEELAEDAKKIEEYGLKECLEILGRFAGYEMAVRTTYAEVLKLEAKYLINLRKNRRRYN</sequence>
<organism evidence="1 2">
    <name type="scientific">Hymenobacter sedentarius</name>
    <dbReference type="NCBI Taxonomy" id="1411621"/>
    <lineage>
        <taxon>Bacteria</taxon>
        <taxon>Pseudomonadati</taxon>
        <taxon>Bacteroidota</taxon>
        <taxon>Cytophagia</taxon>
        <taxon>Cytophagales</taxon>
        <taxon>Hymenobacteraceae</taxon>
        <taxon>Hymenobacter</taxon>
    </lineage>
</organism>
<name>A0A0U4CRC8_9BACT</name>